<organism evidence="5 6">
    <name type="scientific">Bacteroides ovatus</name>
    <dbReference type="NCBI Taxonomy" id="28116"/>
    <lineage>
        <taxon>Bacteria</taxon>
        <taxon>Pseudomonadati</taxon>
        <taxon>Bacteroidota</taxon>
        <taxon>Bacteroidia</taxon>
        <taxon>Bacteroidales</taxon>
        <taxon>Bacteroidaceae</taxon>
        <taxon>Bacteroides</taxon>
    </lineage>
</organism>
<reference evidence="5 6" key="1">
    <citation type="journal article" date="2019" name="Nat. Med.">
        <title>A library of human gut bacterial isolates paired with longitudinal multiomics data enables mechanistic microbiome research.</title>
        <authorList>
            <person name="Poyet M."/>
            <person name="Groussin M."/>
            <person name="Gibbons S.M."/>
            <person name="Avila-Pacheco J."/>
            <person name="Jiang X."/>
            <person name="Kearney S.M."/>
            <person name="Perrotta A.R."/>
            <person name="Berdy B."/>
            <person name="Zhao S."/>
            <person name="Lieberman T.D."/>
            <person name="Swanson P.K."/>
            <person name="Smith M."/>
            <person name="Roesemann S."/>
            <person name="Alexander J.E."/>
            <person name="Rich S.A."/>
            <person name="Livny J."/>
            <person name="Vlamakis H."/>
            <person name="Clish C."/>
            <person name="Bullock K."/>
            <person name="Deik A."/>
            <person name="Scott J."/>
            <person name="Pierce K.A."/>
            <person name="Xavier R.J."/>
            <person name="Alm E.J."/>
        </authorList>
    </citation>
    <scope>NUCLEOTIDE SEQUENCE [LARGE SCALE GENOMIC DNA]</scope>
    <source>
        <strain evidence="5 6">BIOML-A160</strain>
    </source>
</reference>
<dbReference type="InterPro" id="IPR035386">
    <property type="entry name" value="Arm-DNA-bind_5"/>
</dbReference>
<keyword evidence="2" id="KW-0238">DNA-binding</keyword>
<dbReference type="PANTHER" id="PTHR30349">
    <property type="entry name" value="PHAGE INTEGRASE-RELATED"/>
    <property type="match status" value="1"/>
</dbReference>
<proteinExistence type="inferred from homology"/>
<evidence type="ECO:0000256" key="1">
    <source>
        <dbReference type="ARBA" id="ARBA00008857"/>
    </source>
</evidence>
<name>A0A9P4DT94_BACOV</name>
<dbReference type="PANTHER" id="PTHR30349:SF64">
    <property type="entry name" value="PROPHAGE INTEGRASE INTD-RELATED"/>
    <property type="match status" value="1"/>
</dbReference>
<dbReference type="Gene3D" id="1.10.443.10">
    <property type="entry name" value="Intergrase catalytic core"/>
    <property type="match status" value="1"/>
</dbReference>
<dbReference type="EMBL" id="VWLB01000069">
    <property type="protein sequence ID" value="KAA3922145.1"/>
    <property type="molecule type" value="Genomic_DNA"/>
</dbReference>
<dbReference type="Pfam" id="PF13102">
    <property type="entry name" value="Phage_int_SAM_5"/>
    <property type="match status" value="1"/>
</dbReference>
<dbReference type="InterPro" id="IPR025269">
    <property type="entry name" value="SAM-like_dom"/>
</dbReference>
<keyword evidence="3" id="KW-0233">DNA recombination</keyword>
<evidence type="ECO:0000259" key="4">
    <source>
        <dbReference type="PROSITE" id="PS51898"/>
    </source>
</evidence>
<dbReference type="InterPro" id="IPR010998">
    <property type="entry name" value="Integrase_recombinase_N"/>
</dbReference>
<comment type="similarity">
    <text evidence="1">Belongs to the 'phage' integrase family.</text>
</comment>
<dbReference type="Gene3D" id="1.10.150.130">
    <property type="match status" value="1"/>
</dbReference>
<sequence>MRSTFKVLFYVNGSKEKDGMVPIMGRITINGSVAQFSCKRIIPKALWDAKGNRAKGKSKEAIETNYALENIKAQIIKHYQRISDREAFVSAEMVRNAFQGIGTEYEMLLRAFDKENADFAKRVGKDRARRTYKKYLTVRNYVAKFLMAHYRRKDISMNELTEDFIKDFAVYLSNEIGLSQSSIWVYLMPLKHIVASAHYNGKIARNPFAQFHVKPNVKEREFLTDEELGILISHRFTKPHLSLARDIFVFSCFTGISFTDIKNLTIENIMEIGGHKWIIAKRQKTGIPFQIRLLDIPLRIIEEYAPLRKDNRLLSFCSSSGMNSKLKQIMKECGIEKNISFHCARHSFAVCALSNGMPIESVSRILGHTEIKTTQIYAKITDAKLDKDIAAFADNISGKFSYVKSVNG</sequence>
<dbReference type="PROSITE" id="PS51898">
    <property type="entry name" value="TYR_RECOMBINASE"/>
    <property type="match status" value="1"/>
</dbReference>
<dbReference type="InterPro" id="IPR013762">
    <property type="entry name" value="Integrase-like_cat_sf"/>
</dbReference>
<dbReference type="InterPro" id="IPR002104">
    <property type="entry name" value="Integrase_catalytic"/>
</dbReference>
<dbReference type="Proteomes" id="UP000365824">
    <property type="component" value="Unassembled WGS sequence"/>
</dbReference>
<accession>A0A9P4DT94</accession>
<evidence type="ECO:0000256" key="3">
    <source>
        <dbReference type="ARBA" id="ARBA00023172"/>
    </source>
</evidence>
<dbReference type="Pfam" id="PF17293">
    <property type="entry name" value="Arm-DNA-bind_5"/>
    <property type="match status" value="1"/>
</dbReference>
<evidence type="ECO:0000256" key="2">
    <source>
        <dbReference type="ARBA" id="ARBA00023125"/>
    </source>
</evidence>
<dbReference type="GO" id="GO:0006310">
    <property type="term" value="P:DNA recombination"/>
    <property type="evidence" value="ECO:0007669"/>
    <property type="project" value="UniProtKB-KW"/>
</dbReference>
<dbReference type="Pfam" id="PF00589">
    <property type="entry name" value="Phage_integrase"/>
    <property type="match status" value="1"/>
</dbReference>
<dbReference type="CDD" id="cd01185">
    <property type="entry name" value="INTN1_C_like"/>
    <property type="match status" value="1"/>
</dbReference>
<feature type="domain" description="Tyr recombinase" evidence="4">
    <location>
        <begin position="218"/>
        <end position="391"/>
    </location>
</feature>
<dbReference type="GO" id="GO:0015074">
    <property type="term" value="P:DNA integration"/>
    <property type="evidence" value="ECO:0007669"/>
    <property type="project" value="InterPro"/>
</dbReference>
<comment type="caution">
    <text evidence="5">The sequence shown here is derived from an EMBL/GenBank/DDBJ whole genome shotgun (WGS) entry which is preliminary data.</text>
</comment>
<dbReference type="SUPFAM" id="SSF56349">
    <property type="entry name" value="DNA breaking-rejoining enzymes"/>
    <property type="match status" value="1"/>
</dbReference>
<evidence type="ECO:0000313" key="5">
    <source>
        <dbReference type="EMBL" id="KAA3922145.1"/>
    </source>
</evidence>
<dbReference type="InterPro" id="IPR050090">
    <property type="entry name" value="Tyrosine_recombinase_XerCD"/>
</dbReference>
<dbReference type="InterPro" id="IPR011010">
    <property type="entry name" value="DNA_brk_join_enz"/>
</dbReference>
<dbReference type="GO" id="GO:0003677">
    <property type="term" value="F:DNA binding"/>
    <property type="evidence" value="ECO:0007669"/>
    <property type="project" value="UniProtKB-KW"/>
</dbReference>
<gene>
    <name evidence="5" type="ORF">F3F25_26480</name>
</gene>
<evidence type="ECO:0000313" key="6">
    <source>
        <dbReference type="Proteomes" id="UP000365824"/>
    </source>
</evidence>
<dbReference type="AlphaFoldDB" id="A0A9P4DT94"/>
<protein>
    <submittedName>
        <fullName evidence="5">Site-specific integrase</fullName>
    </submittedName>
</protein>